<evidence type="ECO:0000313" key="2">
    <source>
        <dbReference type="EMBL" id="STD14970.1"/>
    </source>
</evidence>
<keyword evidence="4" id="KW-1185">Reference proteome</keyword>
<organism evidence="1 3">
    <name type="scientific">Cronobacter universalis NCTC 9529</name>
    <dbReference type="NCBI Taxonomy" id="1074000"/>
    <lineage>
        <taxon>Bacteria</taxon>
        <taxon>Pseudomonadati</taxon>
        <taxon>Pseudomonadota</taxon>
        <taxon>Gammaproteobacteria</taxon>
        <taxon>Enterobacterales</taxon>
        <taxon>Enterobacteriaceae</taxon>
        <taxon>Cronobacter</taxon>
    </lineage>
</organism>
<dbReference type="Proteomes" id="UP000061974">
    <property type="component" value="Chromosome"/>
</dbReference>
<reference evidence="1 3" key="3">
    <citation type="journal article" date="2016" name="Genome Announc.">
        <title>Fully Closed Genome Sequences of Five Type Strains of the Genus Cronobacter and One Cronobacter sakazakii Strain.</title>
        <authorList>
            <person name="Moine D."/>
            <person name="Kassam M."/>
            <person name="Baert L."/>
            <person name="Tang Y."/>
            <person name="Barretto C."/>
            <person name="Ngom Bru C."/>
            <person name="Klijn A."/>
            <person name="Descombes P."/>
        </authorList>
    </citation>
    <scope>NUCLEOTIDE SEQUENCE [LARGE SCALE GENOMIC DNA]</scope>
    <source>
        <strain evidence="1 3">NCTC 9529</strain>
    </source>
</reference>
<reference evidence="2 4" key="4">
    <citation type="submission" date="2018-06" db="EMBL/GenBank/DDBJ databases">
        <authorList>
            <consortium name="Pathogen Informatics"/>
            <person name="Doyle S."/>
        </authorList>
    </citation>
    <scope>NUCLEOTIDE SEQUENCE [LARGE SCALE GENOMIC DNA]</scope>
    <source>
        <strain evidence="4">NCTC 9529</strain>
        <strain evidence="2">NCTC9529</strain>
    </source>
</reference>
<evidence type="ECO:0000313" key="1">
    <source>
        <dbReference type="EMBL" id="ALB56175.1"/>
    </source>
</evidence>
<dbReference type="RefSeq" id="WP_032804864.1">
    <property type="nucleotide sequence ID" value="NZ_AJKW01000005.1"/>
</dbReference>
<sequence>MGEFNKYGLSRTIPAEVKRQVRQKCGFGCVVCASPIVEYEHVEPTFALAKEHSPDAITLLCPTCHAKVTRRIYSKEKIKKAMLEPAALKIGKITDKLDFSDDEPLIQFAGQTFINCQIPVMFEGEPLLQVEKEDDAILISGRFYDSKGKLSLEIIRNEWVCGTGSWDITVIGPEISVIEKNRGPRLVLLVEPPKKLIIKRFDMLIRGVRLFGNADRLRVGNLVFSNSVIVNGRIGFNIN</sequence>
<dbReference type="AlphaFoldDB" id="A0AAC8VSK7"/>
<dbReference type="KEGG" id="cui:AFK65_16460"/>
<reference evidence="3" key="2">
    <citation type="submission" date="2015-09" db="EMBL/GenBank/DDBJ databases">
        <title>Cronobacter genome sequencing and assembly.</title>
        <authorList>
            <person name="Descombes P."/>
            <person name="Baert L."/>
            <person name="Ngom-Bru C."/>
            <person name="Barretto C."/>
        </authorList>
    </citation>
    <scope>NUCLEOTIDE SEQUENCE [LARGE SCALE GENOMIC DNA]</scope>
    <source>
        <strain evidence="3">NCTC 9529</strain>
    </source>
</reference>
<evidence type="ECO:0000313" key="4">
    <source>
        <dbReference type="Proteomes" id="UP000254849"/>
    </source>
</evidence>
<gene>
    <name evidence="1" type="ORF">AFK65_16460</name>
    <name evidence="2" type="ORF">NCTC9529_03375</name>
</gene>
<name>A0AAC8VSK7_9ENTR</name>
<evidence type="ECO:0000313" key="3">
    <source>
        <dbReference type="Proteomes" id="UP000061974"/>
    </source>
</evidence>
<accession>A0AAC8VSK7</accession>
<dbReference type="EMBL" id="CP012257">
    <property type="protein sequence ID" value="ALB56175.1"/>
    <property type="molecule type" value="Genomic_DNA"/>
</dbReference>
<dbReference type="EMBL" id="UFYH01000001">
    <property type="protein sequence ID" value="STD14970.1"/>
    <property type="molecule type" value="Genomic_DNA"/>
</dbReference>
<dbReference type="Proteomes" id="UP000254849">
    <property type="component" value="Unassembled WGS sequence"/>
</dbReference>
<proteinExistence type="predicted"/>
<evidence type="ECO:0008006" key="5">
    <source>
        <dbReference type="Google" id="ProtNLM"/>
    </source>
</evidence>
<protein>
    <recommendedName>
        <fullName evidence="5">HNH endonuclease</fullName>
    </recommendedName>
</protein>
<reference evidence="3" key="1">
    <citation type="submission" date="2015-07" db="EMBL/GenBank/DDBJ databases">
        <authorList>
            <person name="Moine D."/>
            <person name="Kassam M."/>
        </authorList>
    </citation>
    <scope>NUCLEOTIDE SEQUENCE [LARGE SCALE GENOMIC DNA]</scope>
    <source>
        <strain evidence="3">NCTC 9529</strain>
    </source>
</reference>